<dbReference type="Pfam" id="PF13417">
    <property type="entry name" value="GST_N_3"/>
    <property type="match status" value="1"/>
</dbReference>
<dbReference type="CDD" id="cd03057">
    <property type="entry name" value="GST_N_Beta"/>
    <property type="match status" value="1"/>
</dbReference>
<dbReference type="Gene3D" id="1.20.1050.10">
    <property type="match status" value="1"/>
</dbReference>
<evidence type="ECO:0000313" key="3">
    <source>
        <dbReference type="Proteomes" id="UP000092695"/>
    </source>
</evidence>
<evidence type="ECO:0000313" key="2">
    <source>
        <dbReference type="EMBL" id="ANO51151.1"/>
    </source>
</evidence>
<dbReference type="Gene3D" id="3.40.30.10">
    <property type="entry name" value="Glutaredoxin"/>
    <property type="match status" value="1"/>
</dbReference>
<dbReference type="InterPro" id="IPR036282">
    <property type="entry name" value="Glutathione-S-Trfase_C_sf"/>
</dbReference>
<dbReference type="InterPro" id="IPR036249">
    <property type="entry name" value="Thioredoxin-like_sf"/>
</dbReference>
<keyword evidence="3" id="KW-1185">Reference proteome</keyword>
<sequence>MGYILYGDPGSGSAIVELALAEIGVEVELRDVSLDDGQQGSQEYAAVNSQQKLPSLITPNGTTLTESAAILLTLAERHPESGLLPEAARDRALAMRWLLFMATELYPIIEFHDYPERFQPEGDDTPSARRDELRKHATMIWQRRWLLVEKAADADPWFQSCGLGVLDIYAAVLCQWAMDDEWRSTMMPRVSAIAERIAARESLQRVWKRHFA</sequence>
<dbReference type="PANTHER" id="PTHR44051">
    <property type="entry name" value="GLUTATHIONE S-TRANSFERASE-RELATED"/>
    <property type="match status" value="1"/>
</dbReference>
<dbReference type="SUPFAM" id="SSF47616">
    <property type="entry name" value="GST C-terminal domain-like"/>
    <property type="match status" value="1"/>
</dbReference>
<dbReference type="InterPro" id="IPR040079">
    <property type="entry name" value="Glutathione_S-Trfase"/>
</dbReference>
<dbReference type="SFLD" id="SFLDS00019">
    <property type="entry name" value="Glutathione_Transferase_(cytos"/>
    <property type="match status" value="1"/>
</dbReference>
<evidence type="ECO:0000259" key="1">
    <source>
        <dbReference type="PROSITE" id="PS50404"/>
    </source>
</evidence>
<dbReference type="SUPFAM" id="SSF52833">
    <property type="entry name" value="Thioredoxin-like"/>
    <property type="match status" value="1"/>
</dbReference>
<dbReference type="AlphaFoldDB" id="A0A193LFB9"/>
<dbReference type="PROSITE" id="PS50404">
    <property type="entry name" value="GST_NTER"/>
    <property type="match status" value="1"/>
</dbReference>
<name>A0A193LFB9_9GAMM</name>
<dbReference type="RefSeq" id="WP_068615184.1">
    <property type="nucleotide sequence ID" value="NZ_CP016268.1"/>
</dbReference>
<dbReference type="STRING" id="1548547.BA177_07990"/>
<dbReference type="Proteomes" id="UP000092695">
    <property type="component" value="Chromosome"/>
</dbReference>
<dbReference type="KEGG" id="woc:BA177_07990"/>
<gene>
    <name evidence="2" type="ORF">BA177_07990</name>
</gene>
<accession>A0A193LFB9</accession>
<feature type="domain" description="GST N-terminal" evidence="1">
    <location>
        <begin position="1"/>
        <end position="82"/>
    </location>
</feature>
<reference evidence="2 3" key="1">
    <citation type="submission" date="2016-06" db="EMBL/GenBank/DDBJ databases">
        <title>Complete genome sequence of a deep-branching marine Gamma Proteobacterium Woeseia oceani type strain XK5.</title>
        <authorList>
            <person name="Mu D."/>
            <person name="Du Z."/>
        </authorList>
    </citation>
    <scope>NUCLEOTIDE SEQUENCE [LARGE SCALE GENOMIC DNA]</scope>
    <source>
        <strain evidence="2 3">XK5</strain>
    </source>
</reference>
<dbReference type="EMBL" id="CP016268">
    <property type="protein sequence ID" value="ANO51151.1"/>
    <property type="molecule type" value="Genomic_DNA"/>
</dbReference>
<dbReference type="InterPro" id="IPR004045">
    <property type="entry name" value="Glutathione_S-Trfase_N"/>
</dbReference>
<protein>
    <recommendedName>
        <fullName evidence="1">GST N-terminal domain-containing protein</fullName>
    </recommendedName>
</protein>
<organism evidence="2 3">
    <name type="scientific">Woeseia oceani</name>
    <dbReference type="NCBI Taxonomy" id="1548547"/>
    <lineage>
        <taxon>Bacteria</taxon>
        <taxon>Pseudomonadati</taxon>
        <taxon>Pseudomonadota</taxon>
        <taxon>Gammaproteobacteria</taxon>
        <taxon>Woeseiales</taxon>
        <taxon>Woeseiaceae</taxon>
        <taxon>Woeseia</taxon>
    </lineage>
</organism>
<dbReference type="PANTHER" id="PTHR44051:SF8">
    <property type="entry name" value="GLUTATHIONE S-TRANSFERASE GSTA"/>
    <property type="match status" value="1"/>
</dbReference>
<proteinExistence type="predicted"/>